<organism evidence="2 3">
    <name type="scientific">Trichocladium antarcticum</name>
    <dbReference type="NCBI Taxonomy" id="1450529"/>
    <lineage>
        <taxon>Eukaryota</taxon>
        <taxon>Fungi</taxon>
        <taxon>Dikarya</taxon>
        <taxon>Ascomycota</taxon>
        <taxon>Pezizomycotina</taxon>
        <taxon>Sordariomycetes</taxon>
        <taxon>Sordariomycetidae</taxon>
        <taxon>Sordariales</taxon>
        <taxon>Chaetomiaceae</taxon>
        <taxon>Trichocladium</taxon>
    </lineage>
</organism>
<accession>A0AAN6ZBP0</accession>
<proteinExistence type="predicted"/>
<dbReference type="Proteomes" id="UP001304895">
    <property type="component" value="Unassembled WGS sequence"/>
</dbReference>
<dbReference type="AlphaFoldDB" id="A0AAN6ZBP0"/>
<feature type="compositionally biased region" description="Pro residues" evidence="1">
    <location>
        <begin position="39"/>
        <end position="49"/>
    </location>
</feature>
<gene>
    <name evidence="2" type="ORF">BT67DRAFT_133508</name>
</gene>
<reference evidence="2" key="2">
    <citation type="submission" date="2023-05" db="EMBL/GenBank/DDBJ databases">
        <authorList>
            <consortium name="Lawrence Berkeley National Laboratory"/>
            <person name="Steindorff A."/>
            <person name="Hensen N."/>
            <person name="Bonometti L."/>
            <person name="Westerberg I."/>
            <person name="Brannstrom I.O."/>
            <person name="Guillou S."/>
            <person name="Cros-Aarteil S."/>
            <person name="Calhoun S."/>
            <person name="Haridas S."/>
            <person name="Kuo A."/>
            <person name="Mondo S."/>
            <person name="Pangilinan J."/>
            <person name="Riley R."/>
            <person name="Labutti K."/>
            <person name="Andreopoulos B."/>
            <person name="Lipzen A."/>
            <person name="Chen C."/>
            <person name="Yanf M."/>
            <person name="Daum C."/>
            <person name="Ng V."/>
            <person name="Clum A."/>
            <person name="Ohm R."/>
            <person name="Martin F."/>
            <person name="Silar P."/>
            <person name="Natvig D."/>
            <person name="Lalanne C."/>
            <person name="Gautier V."/>
            <person name="Ament-Velasquez S.L."/>
            <person name="Kruys A."/>
            <person name="Hutchinson M.I."/>
            <person name="Powell A.J."/>
            <person name="Barry K."/>
            <person name="Miller A.N."/>
            <person name="Grigoriev I.V."/>
            <person name="Debuchy R."/>
            <person name="Gladieux P."/>
            <person name="Thoren M.H."/>
            <person name="Johannesson H."/>
        </authorList>
    </citation>
    <scope>NUCLEOTIDE SEQUENCE</scope>
    <source>
        <strain evidence="2">CBS 123565</strain>
    </source>
</reference>
<protein>
    <submittedName>
        <fullName evidence="2">Uncharacterized protein</fullName>
    </submittedName>
</protein>
<feature type="compositionally biased region" description="Polar residues" evidence="1">
    <location>
        <begin position="125"/>
        <end position="156"/>
    </location>
</feature>
<evidence type="ECO:0000313" key="2">
    <source>
        <dbReference type="EMBL" id="KAK4132036.1"/>
    </source>
</evidence>
<evidence type="ECO:0000256" key="1">
    <source>
        <dbReference type="SAM" id="MobiDB-lite"/>
    </source>
</evidence>
<keyword evidence="3" id="KW-1185">Reference proteome</keyword>
<comment type="caution">
    <text evidence="2">The sequence shown here is derived from an EMBL/GenBank/DDBJ whole genome shotgun (WGS) entry which is preliminary data.</text>
</comment>
<name>A0AAN6ZBP0_9PEZI</name>
<feature type="compositionally biased region" description="Basic and acidic residues" evidence="1">
    <location>
        <begin position="1"/>
        <end position="10"/>
    </location>
</feature>
<dbReference type="EMBL" id="MU853420">
    <property type="protein sequence ID" value="KAK4132036.1"/>
    <property type="molecule type" value="Genomic_DNA"/>
</dbReference>
<feature type="region of interest" description="Disordered" evidence="1">
    <location>
        <begin position="1"/>
        <end position="51"/>
    </location>
</feature>
<sequence length="156" mass="17187">MGRGNWDMRERHGHLLGGDGRGPIEPRQSLHTWPAYGPTRPPRLPPRLPTRPICARNAVADEVSRKANGRVPVPGKRPSRLVRVAMAKSRDFLKPVGWREREGPNKCLFLVSSSMTAEPPGSEGDANSLSDSPEQTQPLRSLAISESGQYAGWSQF</sequence>
<evidence type="ECO:0000313" key="3">
    <source>
        <dbReference type="Proteomes" id="UP001304895"/>
    </source>
</evidence>
<reference evidence="2" key="1">
    <citation type="journal article" date="2023" name="Mol. Phylogenet. Evol.">
        <title>Genome-scale phylogeny and comparative genomics of the fungal order Sordariales.</title>
        <authorList>
            <person name="Hensen N."/>
            <person name="Bonometti L."/>
            <person name="Westerberg I."/>
            <person name="Brannstrom I.O."/>
            <person name="Guillou S."/>
            <person name="Cros-Aarteil S."/>
            <person name="Calhoun S."/>
            <person name="Haridas S."/>
            <person name="Kuo A."/>
            <person name="Mondo S."/>
            <person name="Pangilinan J."/>
            <person name="Riley R."/>
            <person name="LaButti K."/>
            <person name="Andreopoulos B."/>
            <person name="Lipzen A."/>
            <person name="Chen C."/>
            <person name="Yan M."/>
            <person name="Daum C."/>
            <person name="Ng V."/>
            <person name="Clum A."/>
            <person name="Steindorff A."/>
            <person name="Ohm R.A."/>
            <person name="Martin F."/>
            <person name="Silar P."/>
            <person name="Natvig D.O."/>
            <person name="Lalanne C."/>
            <person name="Gautier V."/>
            <person name="Ament-Velasquez S.L."/>
            <person name="Kruys A."/>
            <person name="Hutchinson M.I."/>
            <person name="Powell A.J."/>
            <person name="Barry K."/>
            <person name="Miller A.N."/>
            <person name="Grigoriev I.V."/>
            <person name="Debuchy R."/>
            <person name="Gladieux P."/>
            <person name="Hiltunen Thoren M."/>
            <person name="Johannesson H."/>
        </authorList>
    </citation>
    <scope>NUCLEOTIDE SEQUENCE</scope>
    <source>
        <strain evidence="2">CBS 123565</strain>
    </source>
</reference>
<feature type="region of interest" description="Disordered" evidence="1">
    <location>
        <begin position="115"/>
        <end position="156"/>
    </location>
</feature>